<feature type="domain" description="Immunity protein 71" evidence="2">
    <location>
        <begin position="13"/>
        <end position="167"/>
    </location>
</feature>
<dbReference type="InterPro" id="IPR028950">
    <property type="entry name" value="Imm71"/>
</dbReference>
<comment type="caution">
    <text evidence="3">The sequence shown here is derived from an EMBL/GenBank/DDBJ whole genome shotgun (WGS) entry which is preliminary data.</text>
</comment>
<feature type="domain" description="Immunity protein 72" evidence="1">
    <location>
        <begin position="199"/>
        <end position="293"/>
    </location>
</feature>
<evidence type="ECO:0000313" key="3">
    <source>
        <dbReference type="EMBL" id="NGZ87437.1"/>
    </source>
</evidence>
<dbReference type="Pfam" id="PF15584">
    <property type="entry name" value="Imm72"/>
    <property type="match status" value="1"/>
</dbReference>
<accession>A0ABX0FSN0</accession>
<evidence type="ECO:0008006" key="5">
    <source>
        <dbReference type="Google" id="ProtNLM"/>
    </source>
</evidence>
<proteinExistence type="predicted"/>
<name>A0ABX0FSN0_9BURK</name>
<evidence type="ECO:0000313" key="4">
    <source>
        <dbReference type="Proteomes" id="UP000666369"/>
    </source>
</evidence>
<dbReference type="InterPro" id="IPR028966">
    <property type="entry name" value="Imm72"/>
</dbReference>
<dbReference type="Pfam" id="PF15602">
    <property type="entry name" value="Imm71"/>
    <property type="match status" value="1"/>
</dbReference>
<evidence type="ECO:0000259" key="2">
    <source>
        <dbReference type="Pfam" id="PF15602"/>
    </source>
</evidence>
<organism evidence="3 4">
    <name type="scientific">Duganella aceris</name>
    <dbReference type="NCBI Taxonomy" id="2703883"/>
    <lineage>
        <taxon>Bacteria</taxon>
        <taxon>Pseudomonadati</taxon>
        <taxon>Pseudomonadota</taxon>
        <taxon>Betaproteobacteria</taxon>
        <taxon>Burkholderiales</taxon>
        <taxon>Oxalobacteraceae</taxon>
        <taxon>Telluria group</taxon>
        <taxon>Duganella</taxon>
    </lineage>
</organism>
<reference evidence="4" key="2">
    <citation type="submission" date="2023-07" db="EMBL/GenBank/DDBJ databases">
        <title>Duganella aceri sp. nov., isolated from tree sap.</title>
        <authorList>
            <person name="Kim I.S."/>
        </authorList>
    </citation>
    <scope>NUCLEOTIDE SEQUENCE [LARGE SCALE GENOMIC DNA]</scope>
    <source>
        <strain evidence="4">SAP-35</strain>
    </source>
</reference>
<sequence>MPMESISNNAILLPTDVERQQIFYFLQRLSSVTAWRRIFEYYKAWADCTENSVREADRQGWADRTGITESDYVLILKGLAHCEEGVVRLGKGDKRVFKFDANGEFEMASRTLSHWASMKTRIEEGENGIDEPHTPLWTEFKTTLTALNHAWQECSHQILEPRYVDEPALTMYNSWLQDKLKAMPFPSVLPTVPDPLDNTFVRTNEYTPFSGIWEPIEAVPKKTSLLRLFSDDPKPQPPFKIMGAMNYLLGGSRAPQIDIETAEESMSLDTTWRLLWRDDRYDDGRVPEQEQSYRFMQPKTEPAQNSSVALARETMWGESGSAVPSGGTWLLEFDLTTKIVLQKGQKLPLHQGREVRWVLAESRVA</sequence>
<keyword evidence="4" id="KW-1185">Reference proteome</keyword>
<gene>
    <name evidence="3" type="ORF">GW587_24645</name>
</gene>
<protein>
    <recommendedName>
        <fullName evidence="5">Immunity protein 72 domain-containing protein</fullName>
    </recommendedName>
</protein>
<reference evidence="3 4" key="1">
    <citation type="submission" date="2020-01" db="EMBL/GenBank/DDBJ databases">
        <authorList>
            <person name="Lee S.D."/>
        </authorList>
    </citation>
    <scope>NUCLEOTIDE SEQUENCE [LARGE SCALE GENOMIC DNA]</scope>
    <source>
        <strain evidence="3 4">SAP-35</strain>
    </source>
</reference>
<evidence type="ECO:0000259" key="1">
    <source>
        <dbReference type="Pfam" id="PF15584"/>
    </source>
</evidence>
<dbReference type="Proteomes" id="UP000666369">
    <property type="component" value="Unassembled WGS sequence"/>
</dbReference>
<dbReference type="EMBL" id="JAADJT010000012">
    <property type="protein sequence ID" value="NGZ87437.1"/>
    <property type="molecule type" value="Genomic_DNA"/>
</dbReference>